<name>A0A7M1SW96_9MICO</name>
<evidence type="ECO:0000256" key="5">
    <source>
        <dbReference type="ARBA" id="ARBA00023136"/>
    </source>
</evidence>
<dbReference type="PANTHER" id="PTHR35007">
    <property type="entry name" value="INTEGRAL MEMBRANE PROTEIN-RELATED"/>
    <property type="match status" value="1"/>
</dbReference>
<keyword evidence="2" id="KW-1003">Cell membrane</keyword>
<accession>A0A7M1SW96</accession>
<evidence type="ECO:0000256" key="4">
    <source>
        <dbReference type="ARBA" id="ARBA00022989"/>
    </source>
</evidence>
<keyword evidence="9" id="KW-1185">Reference proteome</keyword>
<dbReference type="InterPro" id="IPR018076">
    <property type="entry name" value="T2SS_GspF_dom"/>
</dbReference>
<gene>
    <name evidence="8" type="ORF">IM660_06235</name>
</gene>
<dbReference type="RefSeq" id="WP_193498512.1">
    <property type="nucleotide sequence ID" value="NZ_CP063169.1"/>
</dbReference>
<evidence type="ECO:0000259" key="7">
    <source>
        <dbReference type="Pfam" id="PF00482"/>
    </source>
</evidence>
<keyword evidence="3 6" id="KW-0812">Transmembrane</keyword>
<feature type="transmembrane region" description="Helical" evidence="6">
    <location>
        <begin position="110"/>
        <end position="130"/>
    </location>
</feature>
<keyword evidence="5 6" id="KW-0472">Membrane</keyword>
<feature type="transmembrane region" description="Helical" evidence="6">
    <location>
        <begin position="282"/>
        <end position="308"/>
    </location>
</feature>
<evidence type="ECO:0000256" key="1">
    <source>
        <dbReference type="ARBA" id="ARBA00004651"/>
    </source>
</evidence>
<keyword evidence="4 6" id="KW-1133">Transmembrane helix</keyword>
<evidence type="ECO:0000256" key="2">
    <source>
        <dbReference type="ARBA" id="ARBA00022475"/>
    </source>
</evidence>
<evidence type="ECO:0000256" key="6">
    <source>
        <dbReference type="SAM" id="Phobius"/>
    </source>
</evidence>
<sequence>MFGHLSLTGAGIGMMFGLGCCLVLWRLAARQVRLIDRVSPYLRDQVGTSRLLEAPATHTPFPTVERMLRPVIGDAAAFFERLGSTTISIRRRLVRAGYPMTVEQFRTEQVIWCALGLAAGLLFSFVLAAARGTSVAALVVLVALAGLAGVLARDYMLTRQVQAREKRIVTEFPTIAELLALAVGAGEAPVAALDRVARTTRGELSGELTRTLADVRSGRSLTDALEGLSQRTDLPGIARFAEGVATAVDRGTPLADVLRAQAQDARRVGHRALMEEGGKREIAMMVPVVFLLLPISVVFAVFPGLAVLSL</sequence>
<feature type="domain" description="Type II secretion system protein GspF" evidence="7">
    <location>
        <begin position="176"/>
        <end position="301"/>
    </location>
</feature>
<dbReference type="KEGG" id="halt:IM660_06235"/>
<dbReference type="GO" id="GO:0005886">
    <property type="term" value="C:plasma membrane"/>
    <property type="evidence" value="ECO:0007669"/>
    <property type="project" value="UniProtKB-SubCell"/>
</dbReference>
<organism evidence="8 9">
    <name type="scientific">Ruania alkalisoli</name>
    <dbReference type="NCBI Taxonomy" id="2779775"/>
    <lineage>
        <taxon>Bacteria</taxon>
        <taxon>Bacillati</taxon>
        <taxon>Actinomycetota</taxon>
        <taxon>Actinomycetes</taxon>
        <taxon>Micrococcales</taxon>
        <taxon>Ruaniaceae</taxon>
        <taxon>Ruania</taxon>
    </lineage>
</organism>
<dbReference type="PANTHER" id="PTHR35007:SF2">
    <property type="entry name" value="PILUS ASSEMBLE PROTEIN"/>
    <property type="match status" value="1"/>
</dbReference>
<dbReference type="EMBL" id="CP063169">
    <property type="protein sequence ID" value="QOR71860.1"/>
    <property type="molecule type" value="Genomic_DNA"/>
</dbReference>
<dbReference type="Proteomes" id="UP000593758">
    <property type="component" value="Chromosome"/>
</dbReference>
<evidence type="ECO:0000313" key="9">
    <source>
        <dbReference type="Proteomes" id="UP000593758"/>
    </source>
</evidence>
<dbReference type="AlphaFoldDB" id="A0A7M1SW96"/>
<dbReference type="Pfam" id="PF00482">
    <property type="entry name" value="T2SSF"/>
    <property type="match status" value="1"/>
</dbReference>
<reference evidence="8 9" key="1">
    <citation type="submission" date="2020-10" db="EMBL/GenBank/DDBJ databases">
        <title>Haloactinobacterium sp. RN3S43, a bacterium isolated from saline soil.</title>
        <authorList>
            <person name="Sun J.-Q."/>
        </authorList>
    </citation>
    <scope>NUCLEOTIDE SEQUENCE [LARGE SCALE GENOMIC DNA]</scope>
    <source>
        <strain evidence="8 9">RN3S43</strain>
    </source>
</reference>
<evidence type="ECO:0000313" key="8">
    <source>
        <dbReference type="EMBL" id="QOR71860.1"/>
    </source>
</evidence>
<evidence type="ECO:0000256" key="3">
    <source>
        <dbReference type="ARBA" id="ARBA00022692"/>
    </source>
</evidence>
<comment type="subcellular location">
    <subcellularLocation>
        <location evidence="1">Cell membrane</location>
        <topology evidence="1">Multi-pass membrane protein</topology>
    </subcellularLocation>
</comment>
<protein>
    <submittedName>
        <fullName evidence="8">Type II secretion system F family protein</fullName>
    </submittedName>
</protein>
<feature type="transmembrane region" description="Helical" evidence="6">
    <location>
        <begin position="6"/>
        <end position="27"/>
    </location>
</feature>
<proteinExistence type="predicted"/>
<feature type="transmembrane region" description="Helical" evidence="6">
    <location>
        <begin position="136"/>
        <end position="157"/>
    </location>
</feature>